<keyword evidence="3" id="KW-1185">Reference proteome</keyword>
<dbReference type="Pfam" id="PF17234">
    <property type="entry name" value="MPM1"/>
    <property type="match status" value="1"/>
</dbReference>
<gene>
    <name evidence="2" type="ORF">DIURU_002375</name>
</gene>
<dbReference type="GeneID" id="54781026"/>
<feature type="region of interest" description="Disordered" evidence="1">
    <location>
        <begin position="298"/>
        <end position="340"/>
    </location>
</feature>
<dbReference type="Proteomes" id="UP000449547">
    <property type="component" value="Unassembled WGS sequence"/>
</dbReference>
<dbReference type="EMBL" id="SWFT01000067">
    <property type="protein sequence ID" value="KAA8903489.1"/>
    <property type="molecule type" value="Genomic_DNA"/>
</dbReference>
<feature type="region of interest" description="Disordered" evidence="1">
    <location>
        <begin position="247"/>
        <end position="284"/>
    </location>
</feature>
<protein>
    <submittedName>
        <fullName evidence="2">Uncharacterized protein</fullName>
    </submittedName>
</protein>
<name>A0A642UQH9_DIURU</name>
<comment type="caution">
    <text evidence="2">The sequence shown here is derived from an EMBL/GenBank/DDBJ whole genome shotgun (WGS) entry which is preliminary data.</text>
</comment>
<dbReference type="AlphaFoldDB" id="A0A642UQH9"/>
<reference evidence="2 3" key="1">
    <citation type="submission" date="2019-07" db="EMBL/GenBank/DDBJ databases">
        <title>Genome assembly of two rare yeast pathogens: Diutina rugosa and Trichomonascus ciferrii.</title>
        <authorList>
            <person name="Mixao V."/>
            <person name="Saus E."/>
            <person name="Hansen A."/>
            <person name="Lass-Flor C."/>
            <person name="Gabaldon T."/>
        </authorList>
    </citation>
    <scope>NUCLEOTIDE SEQUENCE [LARGE SCALE GENOMIC DNA]</scope>
    <source>
        <strain evidence="2 3">CBS 613</strain>
    </source>
</reference>
<dbReference type="OrthoDB" id="4044171at2759"/>
<sequence>MGSADDSDKSSRQQELDDLYSNIHDIKDSSTALAGNVANLLRDIVFDYNDKVRERSKDWLTDLSQEESAQLKDFRDKFDAFFNGKGPTSELQGPFGAIGSIMHQGVFDTLESTLDSVFSSADVFGGAGRSPFGLWAKNGPSAAAYDACVKADGAQVWDQRGWWRCLFPNAKVPTDYLKFKNERLSSSILTKDDLTSAMTEANIDSNADTIDLGPKGVFFRHYEGLLKWKQQNWLQVKQQAQQQAQQKAQSSALTWPSSSTELAKTDTDDQPRVVSTSVSSSYTTNPDTNMMEWFEERSETNADGKRTVTTVKRQRPVDGGDWQVVEENTTNDEAKGWFWK</sequence>
<feature type="compositionally biased region" description="Low complexity" evidence="1">
    <location>
        <begin position="273"/>
        <end position="284"/>
    </location>
</feature>
<proteinExistence type="predicted"/>
<evidence type="ECO:0000313" key="3">
    <source>
        <dbReference type="Proteomes" id="UP000449547"/>
    </source>
</evidence>
<organism evidence="2 3">
    <name type="scientific">Diutina rugosa</name>
    <name type="common">Yeast</name>
    <name type="synonym">Candida rugosa</name>
    <dbReference type="NCBI Taxonomy" id="5481"/>
    <lineage>
        <taxon>Eukaryota</taxon>
        <taxon>Fungi</taxon>
        <taxon>Dikarya</taxon>
        <taxon>Ascomycota</taxon>
        <taxon>Saccharomycotina</taxon>
        <taxon>Pichiomycetes</taxon>
        <taxon>Debaryomycetaceae</taxon>
        <taxon>Diutina</taxon>
    </lineage>
</organism>
<dbReference type="VEuPathDB" id="FungiDB:DIURU_002375"/>
<evidence type="ECO:0000313" key="2">
    <source>
        <dbReference type="EMBL" id="KAA8903489.1"/>
    </source>
</evidence>
<evidence type="ECO:0000256" key="1">
    <source>
        <dbReference type="SAM" id="MobiDB-lite"/>
    </source>
</evidence>
<dbReference type="OMA" id="QGYWRCL"/>
<dbReference type="RefSeq" id="XP_034012791.1">
    <property type="nucleotide sequence ID" value="XM_034155019.1"/>
</dbReference>
<dbReference type="InterPro" id="IPR035187">
    <property type="entry name" value="Mpm1"/>
</dbReference>
<accession>A0A642UQH9</accession>